<sequence>MEISFCQSFVQVVCILVHLLSSQAFTSQHIAGHREELASDILVLPFLNCGTFRERILEANLWWSSGGTRSLLHRDADNAINCLLNGTKDWVLVDPSYEDLIPIAKENVDAYGGFSLLNPDSVNLERFPSFQQVPWWYANMSAGDCLFLPYGYWHQVRSHGSKNLAVSVLFSRLQEVDLKECDEAAPEFIALSKSQMVFHYDGFGDQTMGNTDPFELKDMLLEVCQENGAVRQLELHQMMLAGYNELDGLDIQPADRDVEINKEIIEQLMAVLDQSNSGEVSCDVIKSLTLDTLTVLADVIDHDPANTESYEYARYDASDIKNALPVISLPRGSPNIIIANLPFAKWRQVLCALKYM</sequence>
<evidence type="ECO:0000313" key="3">
    <source>
        <dbReference type="EMBL" id="PIK34261.1"/>
    </source>
</evidence>
<keyword evidence="1" id="KW-0732">Signal</keyword>
<name>A0A2G8JES4_STIJA</name>
<dbReference type="SMART" id="SM00558">
    <property type="entry name" value="JmjC"/>
    <property type="match status" value="1"/>
</dbReference>
<keyword evidence="4" id="KW-1185">Reference proteome</keyword>
<dbReference type="AlphaFoldDB" id="A0A2G8JES4"/>
<gene>
    <name evidence="3" type="ORF">BSL78_28915</name>
</gene>
<evidence type="ECO:0000259" key="2">
    <source>
        <dbReference type="PROSITE" id="PS51184"/>
    </source>
</evidence>
<evidence type="ECO:0000313" key="4">
    <source>
        <dbReference type="Proteomes" id="UP000230750"/>
    </source>
</evidence>
<dbReference type="Pfam" id="PF13621">
    <property type="entry name" value="Cupin_8"/>
    <property type="match status" value="1"/>
</dbReference>
<organism evidence="3 4">
    <name type="scientific">Stichopus japonicus</name>
    <name type="common">Sea cucumber</name>
    <dbReference type="NCBI Taxonomy" id="307972"/>
    <lineage>
        <taxon>Eukaryota</taxon>
        <taxon>Metazoa</taxon>
        <taxon>Echinodermata</taxon>
        <taxon>Eleutherozoa</taxon>
        <taxon>Echinozoa</taxon>
        <taxon>Holothuroidea</taxon>
        <taxon>Aspidochirotacea</taxon>
        <taxon>Aspidochirotida</taxon>
        <taxon>Stichopodidae</taxon>
        <taxon>Apostichopus</taxon>
    </lineage>
</organism>
<dbReference type="EMBL" id="MRZV01002232">
    <property type="protein sequence ID" value="PIK34261.1"/>
    <property type="molecule type" value="Genomic_DNA"/>
</dbReference>
<protein>
    <recommendedName>
        <fullName evidence="2">JmjC domain-containing protein</fullName>
    </recommendedName>
</protein>
<dbReference type="InterPro" id="IPR041667">
    <property type="entry name" value="Cupin_8"/>
</dbReference>
<reference evidence="3 4" key="1">
    <citation type="journal article" date="2017" name="PLoS Biol.">
        <title>The sea cucumber genome provides insights into morphological evolution and visceral regeneration.</title>
        <authorList>
            <person name="Zhang X."/>
            <person name="Sun L."/>
            <person name="Yuan J."/>
            <person name="Sun Y."/>
            <person name="Gao Y."/>
            <person name="Zhang L."/>
            <person name="Li S."/>
            <person name="Dai H."/>
            <person name="Hamel J.F."/>
            <person name="Liu C."/>
            <person name="Yu Y."/>
            <person name="Liu S."/>
            <person name="Lin W."/>
            <person name="Guo K."/>
            <person name="Jin S."/>
            <person name="Xu P."/>
            <person name="Storey K.B."/>
            <person name="Huan P."/>
            <person name="Zhang T."/>
            <person name="Zhou Y."/>
            <person name="Zhang J."/>
            <person name="Lin C."/>
            <person name="Li X."/>
            <person name="Xing L."/>
            <person name="Huo D."/>
            <person name="Sun M."/>
            <person name="Wang L."/>
            <person name="Mercier A."/>
            <person name="Li F."/>
            <person name="Yang H."/>
            <person name="Xiang J."/>
        </authorList>
    </citation>
    <scope>NUCLEOTIDE SEQUENCE [LARGE SCALE GENOMIC DNA]</scope>
    <source>
        <strain evidence="3">Shaxun</strain>
        <tissue evidence="3">Muscle</tissue>
    </source>
</reference>
<dbReference type="STRING" id="307972.A0A2G8JES4"/>
<feature type="signal peptide" evidence="1">
    <location>
        <begin position="1"/>
        <end position="24"/>
    </location>
</feature>
<dbReference type="PANTHER" id="PTHR12461">
    <property type="entry name" value="HYPOXIA-INDUCIBLE FACTOR 1 ALPHA INHIBITOR-RELATED"/>
    <property type="match status" value="1"/>
</dbReference>
<dbReference type="PANTHER" id="PTHR12461:SF52">
    <property type="entry name" value="JMJC DOMAIN-CONTAINING PROTEIN"/>
    <property type="match status" value="1"/>
</dbReference>
<feature type="domain" description="JmjC" evidence="2">
    <location>
        <begin position="33"/>
        <end position="187"/>
    </location>
</feature>
<feature type="chain" id="PRO_5013782179" description="JmjC domain-containing protein" evidence="1">
    <location>
        <begin position="25"/>
        <end position="356"/>
    </location>
</feature>
<evidence type="ECO:0000256" key="1">
    <source>
        <dbReference type="SAM" id="SignalP"/>
    </source>
</evidence>
<dbReference type="InterPro" id="IPR003347">
    <property type="entry name" value="JmjC_dom"/>
</dbReference>
<dbReference type="Gene3D" id="2.60.120.650">
    <property type="entry name" value="Cupin"/>
    <property type="match status" value="1"/>
</dbReference>
<dbReference type="OrthoDB" id="415358at2759"/>
<dbReference type="SUPFAM" id="SSF51197">
    <property type="entry name" value="Clavaminate synthase-like"/>
    <property type="match status" value="1"/>
</dbReference>
<dbReference type="Proteomes" id="UP000230750">
    <property type="component" value="Unassembled WGS sequence"/>
</dbReference>
<accession>A0A2G8JES4</accession>
<dbReference type="PROSITE" id="PS51184">
    <property type="entry name" value="JMJC"/>
    <property type="match status" value="1"/>
</dbReference>
<proteinExistence type="predicted"/>
<comment type="caution">
    <text evidence="3">The sequence shown here is derived from an EMBL/GenBank/DDBJ whole genome shotgun (WGS) entry which is preliminary data.</text>
</comment>